<keyword evidence="3" id="KW-0539">Nucleus</keyword>
<gene>
    <name evidence="5" type="ORF">D910_01182</name>
</gene>
<feature type="region of interest" description="Disordered" evidence="4">
    <location>
        <begin position="78"/>
        <end position="252"/>
    </location>
</feature>
<organism evidence="5 6">
    <name type="scientific">Dendroctonus ponderosae</name>
    <name type="common">Mountain pine beetle</name>
    <dbReference type="NCBI Taxonomy" id="77166"/>
    <lineage>
        <taxon>Eukaryota</taxon>
        <taxon>Metazoa</taxon>
        <taxon>Ecdysozoa</taxon>
        <taxon>Arthropoda</taxon>
        <taxon>Hexapoda</taxon>
        <taxon>Insecta</taxon>
        <taxon>Pterygota</taxon>
        <taxon>Neoptera</taxon>
        <taxon>Endopterygota</taxon>
        <taxon>Coleoptera</taxon>
        <taxon>Polyphaga</taxon>
        <taxon>Cucujiformia</taxon>
        <taxon>Curculionidae</taxon>
        <taxon>Scolytinae</taxon>
        <taxon>Dendroctonus</taxon>
    </lineage>
</organism>
<feature type="compositionally biased region" description="Low complexity" evidence="4">
    <location>
        <begin position="112"/>
        <end position="174"/>
    </location>
</feature>
<dbReference type="Gene3D" id="1.10.30.10">
    <property type="entry name" value="High mobility group box domain"/>
    <property type="match status" value="1"/>
</dbReference>
<evidence type="ECO:0000313" key="6">
    <source>
        <dbReference type="Proteomes" id="UP000030742"/>
    </source>
</evidence>
<evidence type="ECO:0000313" key="5">
    <source>
        <dbReference type="EMBL" id="ERL83892.1"/>
    </source>
</evidence>
<reference evidence="5 6" key="1">
    <citation type="journal article" date="2013" name="Genome Biol.">
        <title>Draft genome of the mountain pine beetle, Dendroctonus ponderosae Hopkins, a major forest pest.</title>
        <authorList>
            <person name="Keeling C.I."/>
            <person name="Yuen M.M."/>
            <person name="Liao N.Y."/>
            <person name="Docking T.R."/>
            <person name="Chan S.K."/>
            <person name="Taylor G.A."/>
            <person name="Palmquist D.L."/>
            <person name="Jackman S.D."/>
            <person name="Nguyen A."/>
            <person name="Li M."/>
            <person name="Henderson H."/>
            <person name="Janes J.K."/>
            <person name="Zhao Y."/>
            <person name="Pandoh P."/>
            <person name="Moore R."/>
            <person name="Sperling F.A."/>
            <person name="Huber D.P."/>
            <person name="Birol I."/>
            <person name="Jones S.J."/>
            <person name="Bohlmann J."/>
        </authorList>
    </citation>
    <scope>NUCLEOTIDE SEQUENCE</scope>
</reference>
<evidence type="ECO:0008006" key="7">
    <source>
        <dbReference type="Google" id="ProtNLM"/>
    </source>
</evidence>
<proteinExistence type="predicted"/>
<evidence type="ECO:0000256" key="1">
    <source>
        <dbReference type="ARBA" id="ARBA00004123"/>
    </source>
</evidence>
<protein>
    <recommendedName>
        <fullName evidence="7">HMG box domain-containing protein</fullName>
    </recommendedName>
</protein>
<keyword evidence="2" id="KW-0238">DNA-binding</keyword>
<accession>U4TT29</accession>
<sequence>PVSAYALFFRDTQAAIKGQNPNASFGEVYKKKTEAAKKEYLKALAAYRASLVSKGAGDGDGGPLYGNYGNYAAGPPGGSPYGGYQPQGAIPSPPISSGGHTPPSQSPINKKPPSMMGGMGGASPAHPGMMPSPMGGHMTMQQHMQQQQQQHSSYMQQQQQQQAQQQAQQQQQQQHMPLSPHQVPVSPHNAHMQQQQPQQHMSPPPMGGSSSPPVSQAGGPPSAPPTQQPQQQTIGQGGMRSQPNSCMRHGCTNRAVSSPEWEEEYCSNECVISHCQDVFAGWVDDNKNQQQNFSTVK</sequence>
<feature type="compositionally biased region" description="Low complexity" evidence="4">
    <location>
        <begin position="187"/>
        <end position="220"/>
    </location>
</feature>
<feature type="non-terminal residue" evidence="5">
    <location>
        <position position="1"/>
    </location>
</feature>
<dbReference type="STRING" id="77166.U4TT29"/>
<dbReference type="EMBL" id="KB630830">
    <property type="protein sequence ID" value="ERL83892.1"/>
    <property type="molecule type" value="Genomic_DNA"/>
</dbReference>
<feature type="compositionally biased region" description="Polar residues" evidence="4">
    <location>
        <begin position="98"/>
        <end position="108"/>
    </location>
</feature>
<dbReference type="InterPro" id="IPR051365">
    <property type="entry name" value="TOX_HMG-box_domain"/>
</dbReference>
<dbReference type="InterPro" id="IPR036910">
    <property type="entry name" value="HMG_box_dom_sf"/>
</dbReference>
<dbReference type="GO" id="GO:0031490">
    <property type="term" value="F:chromatin DNA binding"/>
    <property type="evidence" value="ECO:0007669"/>
    <property type="project" value="TreeGrafter"/>
</dbReference>
<dbReference type="PANTHER" id="PTHR45781:SF1">
    <property type="entry name" value="HMG BOX DOMAIN-CONTAINING PROTEIN"/>
    <property type="match status" value="1"/>
</dbReference>
<evidence type="ECO:0000256" key="2">
    <source>
        <dbReference type="ARBA" id="ARBA00023125"/>
    </source>
</evidence>
<comment type="subcellular location">
    <subcellularLocation>
        <location evidence="1">Nucleus</location>
    </subcellularLocation>
</comment>
<evidence type="ECO:0000256" key="4">
    <source>
        <dbReference type="SAM" id="MobiDB-lite"/>
    </source>
</evidence>
<dbReference type="PANTHER" id="PTHR45781">
    <property type="entry name" value="AGAP000281-PA"/>
    <property type="match status" value="1"/>
</dbReference>
<evidence type="ECO:0000256" key="3">
    <source>
        <dbReference type="ARBA" id="ARBA00023242"/>
    </source>
</evidence>
<name>U4TT29_DENPD</name>
<dbReference type="GO" id="GO:0006357">
    <property type="term" value="P:regulation of transcription by RNA polymerase II"/>
    <property type="evidence" value="ECO:0007669"/>
    <property type="project" value="TreeGrafter"/>
</dbReference>
<dbReference type="SUPFAM" id="SSF47095">
    <property type="entry name" value="HMG-box"/>
    <property type="match status" value="1"/>
</dbReference>
<dbReference type="GO" id="GO:0005634">
    <property type="term" value="C:nucleus"/>
    <property type="evidence" value="ECO:0007669"/>
    <property type="project" value="UniProtKB-SubCell"/>
</dbReference>
<dbReference type="Proteomes" id="UP000030742">
    <property type="component" value="Unassembled WGS sequence"/>
</dbReference>
<dbReference type="AlphaFoldDB" id="U4TT29"/>